<protein>
    <submittedName>
        <fullName evidence="2">Uncharacterized protein</fullName>
    </submittedName>
</protein>
<evidence type="ECO:0000256" key="1">
    <source>
        <dbReference type="SAM" id="MobiDB-lite"/>
    </source>
</evidence>
<dbReference type="EMBL" id="QYBB01000007">
    <property type="protein sequence ID" value="RYC32512.1"/>
    <property type="molecule type" value="Genomic_DNA"/>
</dbReference>
<organism evidence="2 3">
    <name type="scientific">Lichenibacterium minor</name>
    <dbReference type="NCBI Taxonomy" id="2316528"/>
    <lineage>
        <taxon>Bacteria</taxon>
        <taxon>Pseudomonadati</taxon>
        <taxon>Pseudomonadota</taxon>
        <taxon>Alphaproteobacteria</taxon>
        <taxon>Hyphomicrobiales</taxon>
        <taxon>Lichenihabitantaceae</taxon>
        <taxon>Lichenibacterium</taxon>
    </lineage>
</organism>
<reference evidence="2 3" key="1">
    <citation type="submission" date="2018-12" db="EMBL/GenBank/DDBJ databases">
        <authorList>
            <person name="Grouzdev D.S."/>
            <person name="Krutkina M.S."/>
        </authorList>
    </citation>
    <scope>NUCLEOTIDE SEQUENCE [LARGE SCALE GENOMIC DNA]</scope>
    <source>
        <strain evidence="2 3">RmlP026</strain>
    </source>
</reference>
<feature type="region of interest" description="Disordered" evidence="1">
    <location>
        <begin position="1"/>
        <end position="33"/>
    </location>
</feature>
<comment type="caution">
    <text evidence="2">The sequence shown here is derived from an EMBL/GenBank/DDBJ whole genome shotgun (WGS) entry which is preliminary data.</text>
</comment>
<dbReference type="AlphaFoldDB" id="A0A4Q2U7X9"/>
<reference evidence="2 3" key="2">
    <citation type="submission" date="2019-02" db="EMBL/GenBank/DDBJ databases">
        <title>'Lichenibacterium ramalinii' gen. nov. sp. nov., 'Lichenibacterium minor' gen. nov. sp. nov.</title>
        <authorList>
            <person name="Pankratov T."/>
        </authorList>
    </citation>
    <scope>NUCLEOTIDE SEQUENCE [LARGE SCALE GENOMIC DNA]</scope>
    <source>
        <strain evidence="2 3">RmlP026</strain>
    </source>
</reference>
<proteinExistence type="predicted"/>
<dbReference type="Proteomes" id="UP000290759">
    <property type="component" value="Unassembled WGS sequence"/>
</dbReference>
<sequence length="157" mass="17262">MLTPIGTAEAAEEPPEEVNRRSEELAEPANLQPDEMMRSQRFAAAWETLKQIDPDNDAFRVLRAPGAATTEAEVESLEGAVRDAYVERVCTFLRPNGKLIGEEGTSPYIRRRPDGIQAAQRDFEYLSAGGTVVPFTVIAHEVVLPFRPARRLAGLAA</sequence>
<keyword evidence="3" id="KW-1185">Reference proteome</keyword>
<evidence type="ECO:0000313" key="3">
    <source>
        <dbReference type="Proteomes" id="UP000290759"/>
    </source>
</evidence>
<gene>
    <name evidence="2" type="ORF">D3273_08995</name>
</gene>
<name>A0A4Q2U7X9_9HYPH</name>
<evidence type="ECO:0000313" key="2">
    <source>
        <dbReference type="EMBL" id="RYC32512.1"/>
    </source>
</evidence>
<accession>A0A4Q2U7X9</accession>
<dbReference type="RefSeq" id="WP_129225619.1">
    <property type="nucleotide sequence ID" value="NZ_QYBB01000007.1"/>
</dbReference>